<name>A0A8H6IQM5_9PEZI</name>
<dbReference type="AlphaFoldDB" id="A0A8H6IQM5"/>
<protein>
    <submittedName>
        <fullName evidence="1">Heterokaryon incompatibility protein 6, OR allele 4</fullName>
    </submittedName>
</protein>
<gene>
    <name evidence="1" type="ORF">CSOJ01_14544</name>
</gene>
<reference evidence="1 2" key="1">
    <citation type="journal article" date="2020" name="Phytopathology">
        <title>Genome Sequence Resources of Colletotrichum truncatum, C. plurivorum, C. musicola, and C. sojae: Four Species Pathogenic to Soybean (Glycine max).</title>
        <authorList>
            <person name="Rogerio F."/>
            <person name="Boufleur T.R."/>
            <person name="Ciampi-Guillardi M."/>
            <person name="Sukno S.A."/>
            <person name="Thon M.R."/>
            <person name="Massola Junior N.S."/>
            <person name="Baroncelli R."/>
        </authorList>
    </citation>
    <scope>NUCLEOTIDE SEQUENCE [LARGE SCALE GENOMIC DNA]</scope>
    <source>
        <strain evidence="1 2">LFN0009</strain>
    </source>
</reference>
<organism evidence="1 2">
    <name type="scientific">Colletotrichum sojae</name>
    <dbReference type="NCBI Taxonomy" id="2175907"/>
    <lineage>
        <taxon>Eukaryota</taxon>
        <taxon>Fungi</taxon>
        <taxon>Dikarya</taxon>
        <taxon>Ascomycota</taxon>
        <taxon>Pezizomycotina</taxon>
        <taxon>Sordariomycetes</taxon>
        <taxon>Hypocreomycetidae</taxon>
        <taxon>Glomerellales</taxon>
        <taxon>Glomerellaceae</taxon>
        <taxon>Colletotrichum</taxon>
        <taxon>Colletotrichum orchidearum species complex</taxon>
    </lineage>
</organism>
<proteinExistence type="predicted"/>
<evidence type="ECO:0000313" key="2">
    <source>
        <dbReference type="Proteomes" id="UP000652219"/>
    </source>
</evidence>
<dbReference type="EMBL" id="WIGN01000500">
    <property type="protein sequence ID" value="KAF6790387.1"/>
    <property type="molecule type" value="Genomic_DNA"/>
</dbReference>
<evidence type="ECO:0000313" key="1">
    <source>
        <dbReference type="EMBL" id="KAF6790387.1"/>
    </source>
</evidence>
<comment type="caution">
    <text evidence="1">The sequence shown here is derived from an EMBL/GenBank/DDBJ whole genome shotgun (WGS) entry which is preliminary data.</text>
</comment>
<dbReference type="Proteomes" id="UP000652219">
    <property type="component" value="Unassembled WGS sequence"/>
</dbReference>
<accession>A0A8H6IQM5</accession>
<keyword evidence="2" id="KW-1185">Reference proteome</keyword>
<sequence length="68" mass="7639">MRDPFDNDVIFNKRFPLSRLVSISKDALATDPKDETNGVTGLAKEAAKGRIHIDYSIPFEASSEEAWR</sequence>